<evidence type="ECO:0000313" key="1">
    <source>
        <dbReference type="EMBL" id="MPN61127.1"/>
    </source>
</evidence>
<proteinExistence type="predicted"/>
<comment type="caution">
    <text evidence="1">The sequence shown here is derived from an EMBL/GenBank/DDBJ whole genome shotgun (WGS) entry which is preliminary data.</text>
</comment>
<dbReference type="AlphaFoldDB" id="A0A645JCS1"/>
<gene>
    <name evidence="1" type="ORF">SDC9_208861</name>
</gene>
<name>A0A645JCS1_9ZZZZ</name>
<accession>A0A645JCS1</accession>
<reference evidence="1" key="1">
    <citation type="submission" date="2019-08" db="EMBL/GenBank/DDBJ databases">
        <authorList>
            <person name="Kucharzyk K."/>
            <person name="Murdoch R.W."/>
            <person name="Higgins S."/>
            <person name="Loffler F."/>
        </authorList>
    </citation>
    <scope>NUCLEOTIDE SEQUENCE</scope>
</reference>
<organism evidence="1">
    <name type="scientific">bioreactor metagenome</name>
    <dbReference type="NCBI Taxonomy" id="1076179"/>
    <lineage>
        <taxon>unclassified sequences</taxon>
        <taxon>metagenomes</taxon>
        <taxon>ecological metagenomes</taxon>
    </lineage>
</organism>
<sequence length="54" mass="6081">MICDLAGIALKEPHVERLRKLHFAGNESGFNFGEQMPVPALLSGGQFVYIRFQF</sequence>
<dbReference type="EMBL" id="VSSQ01137301">
    <property type="protein sequence ID" value="MPN61127.1"/>
    <property type="molecule type" value="Genomic_DNA"/>
</dbReference>
<protein>
    <submittedName>
        <fullName evidence="1">Uncharacterized protein</fullName>
    </submittedName>
</protein>